<feature type="compositionally biased region" description="Basic and acidic residues" evidence="1">
    <location>
        <begin position="401"/>
        <end position="416"/>
    </location>
</feature>
<reference evidence="2" key="1">
    <citation type="journal article" date="2014" name="Front. Microbiol.">
        <title>High frequency of phylogenetically diverse reductive dehalogenase-homologous genes in deep subseafloor sedimentary metagenomes.</title>
        <authorList>
            <person name="Kawai M."/>
            <person name="Futagami T."/>
            <person name="Toyoda A."/>
            <person name="Takaki Y."/>
            <person name="Nishi S."/>
            <person name="Hori S."/>
            <person name="Arai W."/>
            <person name="Tsubouchi T."/>
            <person name="Morono Y."/>
            <person name="Uchiyama I."/>
            <person name="Ito T."/>
            <person name="Fujiyama A."/>
            <person name="Inagaki F."/>
            <person name="Takami H."/>
        </authorList>
    </citation>
    <scope>NUCLEOTIDE SEQUENCE</scope>
    <source>
        <strain evidence="2">Expedition CK06-06</strain>
    </source>
</reference>
<feature type="region of interest" description="Disordered" evidence="1">
    <location>
        <begin position="401"/>
        <end position="430"/>
    </location>
</feature>
<name>X0SQ41_9ZZZZ</name>
<evidence type="ECO:0000313" key="2">
    <source>
        <dbReference type="EMBL" id="GAF77261.1"/>
    </source>
</evidence>
<feature type="compositionally biased region" description="Basic and acidic residues" evidence="1">
    <location>
        <begin position="278"/>
        <end position="308"/>
    </location>
</feature>
<accession>X0SQ41</accession>
<organism evidence="2">
    <name type="scientific">marine sediment metagenome</name>
    <dbReference type="NCBI Taxonomy" id="412755"/>
    <lineage>
        <taxon>unclassified sequences</taxon>
        <taxon>metagenomes</taxon>
        <taxon>ecological metagenomes</taxon>
    </lineage>
</organism>
<feature type="compositionally biased region" description="Basic and acidic residues" evidence="1">
    <location>
        <begin position="461"/>
        <end position="471"/>
    </location>
</feature>
<feature type="region of interest" description="Disordered" evidence="1">
    <location>
        <begin position="270"/>
        <end position="375"/>
    </location>
</feature>
<feature type="non-terminal residue" evidence="2">
    <location>
        <position position="471"/>
    </location>
</feature>
<gene>
    <name evidence="2" type="ORF">S01H1_05934</name>
</gene>
<feature type="region of interest" description="Disordered" evidence="1">
    <location>
        <begin position="442"/>
        <end position="471"/>
    </location>
</feature>
<proteinExistence type="predicted"/>
<dbReference type="EMBL" id="BARS01003080">
    <property type="protein sequence ID" value="GAF77261.1"/>
    <property type="molecule type" value="Genomic_DNA"/>
</dbReference>
<protein>
    <submittedName>
        <fullName evidence="2">Uncharacterized protein</fullName>
    </submittedName>
</protein>
<evidence type="ECO:0000256" key="1">
    <source>
        <dbReference type="SAM" id="MobiDB-lite"/>
    </source>
</evidence>
<dbReference type="AlphaFoldDB" id="X0SQ41"/>
<sequence length="471" mass="50073">MKLIKEKRVGDVGEKIGEMAILEAPRLATQIALAYLSRGGSLGYMGASAAGVKYGSLADSGLSDRKRLTNAVGTGSVEALFEMTGTGRIANKVFSGKFKKGAAKKVKELAIDMVGGGVSEGLTQVGENELDKLVGLDADLGGGVAEAFILGALFDGGVSVSGMIGTARKTDRIKSGLVAAGATEIEADAIISKSTEAKTDEAHNEIDKEIKAVLDKNKEENNSEMGKTIAEFRADEILEKETLSEAENTEIDEILEEVDAVTAFEIRKQQEAKNATDTTERDSKDAVIEEDGKGKVEPDLGAEQDKGKPVQTTGQERDGAEQGKVAEPQKPADGKQVVGDPKVTSTEKVPPAASQGATEGQGAAKPSADAQKSIDAIEQEISEQGNNLTKERRKELFKAKDEAESILSERNEKPVTEGETEGIPNIIGVSRKENDAFRKLIGQTQTEKTDHKAQTKSLQEAIDKKMVRKAD</sequence>
<comment type="caution">
    <text evidence="2">The sequence shown here is derived from an EMBL/GenBank/DDBJ whole genome shotgun (WGS) entry which is preliminary data.</text>
</comment>